<reference evidence="2 3" key="1">
    <citation type="submission" date="2018-03" db="EMBL/GenBank/DDBJ databases">
        <title>Genomic Encyclopedia of Archaeal and Bacterial Type Strains, Phase II (KMG-II): from individual species to whole genera.</title>
        <authorList>
            <person name="Goeker M."/>
        </authorList>
    </citation>
    <scope>NUCLEOTIDE SEQUENCE [LARGE SCALE GENOMIC DNA]</scope>
    <source>
        <strain evidence="2 3">DSM 100673</strain>
    </source>
</reference>
<evidence type="ECO:0000259" key="1">
    <source>
        <dbReference type="Pfam" id="PF01935"/>
    </source>
</evidence>
<dbReference type="EMBL" id="PYGJ01000003">
    <property type="protein sequence ID" value="PSL20528.1"/>
    <property type="molecule type" value="Genomic_DNA"/>
</dbReference>
<dbReference type="InterPro" id="IPR008571">
    <property type="entry name" value="HerA-like"/>
</dbReference>
<keyword evidence="3" id="KW-1185">Reference proteome</keyword>
<protein>
    <recommendedName>
        <fullName evidence="1">Helicase HerA central domain-containing protein</fullName>
    </recommendedName>
</protein>
<name>A0A2P8FFQ9_9RHOB</name>
<dbReference type="PANTHER" id="PTHR42957">
    <property type="entry name" value="HELICASE MJ1565-RELATED"/>
    <property type="match status" value="1"/>
</dbReference>
<proteinExistence type="predicted"/>
<dbReference type="Gene3D" id="3.40.50.300">
    <property type="entry name" value="P-loop containing nucleotide triphosphate hydrolases"/>
    <property type="match status" value="2"/>
</dbReference>
<dbReference type="RefSeq" id="WP_106607748.1">
    <property type="nucleotide sequence ID" value="NZ_PYGJ01000003.1"/>
</dbReference>
<comment type="caution">
    <text evidence="2">The sequence shown here is derived from an EMBL/GenBank/DDBJ whole genome shotgun (WGS) entry which is preliminary data.</text>
</comment>
<sequence>MTISVGEVIAVVGVEIEIRAFENSNVETHFFNGDKYNGISIREFVSIEHGFRQIICVIEGEYLDEKTADKSGPQPKYIRKLKAKPIGYFEDGEFRDGIKFLPKIGDKAHLLSESSVGSIFDGDTNSQFVIGKLLKEELDVSLPWQKVFNSHLGIFGNTGSGKSNTLTKLFTVLFENKIEKVAQRSKFVFLDFNGEYTGEQLTGEEHKSVIRLSTRTGEADKFMLTEDEFWDAETLGILFHATTNTQKPFLRRIVEGRKTYEAEADGLSDFAKAMFAKTLRSEHPNPEALELLKSLSTHLDLSAELKSAIHNVGYHRNNSAFYYHGNYFNVDDATYNAFFRELVDAIDFAEINGFRELQVRAELKLISDLLYGSVQYEHIQPLMRRIDAMMTDFSKVLGVANDDHVDNTVTVISLRECKQDIKKTIPILIAKHYYELHKTSVQSPPNKTMHIVIDEAHNILSQQSNREAESWKDYRLELFEEIIKEGRKFGIYITISSQRPADISPTIVSQLHNYFIHRLVNDRDLALLENTISTLDRISRGQIPNLPQGACVVTGTTFDVPMLLQIDKLPKHQEPDSSDVNLEELWH</sequence>
<evidence type="ECO:0000313" key="3">
    <source>
        <dbReference type="Proteomes" id="UP000240418"/>
    </source>
</evidence>
<organism evidence="2 3">
    <name type="scientific">Shimia abyssi</name>
    <dbReference type="NCBI Taxonomy" id="1662395"/>
    <lineage>
        <taxon>Bacteria</taxon>
        <taxon>Pseudomonadati</taxon>
        <taxon>Pseudomonadota</taxon>
        <taxon>Alphaproteobacteria</taxon>
        <taxon>Rhodobacterales</taxon>
        <taxon>Roseobacteraceae</taxon>
    </lineage>
</organism>
<dbReference type="InterPro" id="IPR002789">
    <property type="entry name" value="HerA_central"/>
</dbReference>
<dbReference type="Pfam" id="PF01935">
    <property type="entry name" value="DUF87"/>
    <property type="match status" value="1"/>
</dbReference>
<evidence type="ECO:0000313" key="2">
    <source>
        <dbReference type="EMBL" id="PSL20528.1"/>
    </source>
</evidence>
<dbReference type="AlphaFoldDB" id="A0A2P8FFQ9"/>
<gene>
    <name evidence="2" type="ORF">CLV88_103175</name>
</gene>
<dbReference type="InterPro" id="IPR027417">
    <property type="entry name" value="P-loop_NTPase"/>
</dbReference>
<feature type="domain" description="Helicase HerA central" evidence="1">
    <location>
        <begin position="129"/>
        <end position="279"/>
    </location>
</feature>
<dbReference type="PANTHER" id="PTHR42957:SF1">
    <property type="entry name" value="HELICASE MJ1565-RELATED"/>
    <property type="match status" value="1"/>
</dbReference>
<dbReference type="OrthoDB" id="9806951at2"/>
<dbReference type="SUPFAM" id="SSF52540">
    <property type="entry name" value="P-loop containing nucleoside triphosphate hydrolases"/>
    <property type="match status" value="1"/>
</dbReference>
<accession>A0A2P8FFQ9</accession>
<dbReference type="Proteomes" id="UP000240418">
    <property type="component" value="Unassembled WGS sequence"/>
</dbReference>